<dbReference type="InterPro" id="IPR031872">
    <property type="entry name" value="NDC10_II"/>
</dbReference>
<accession>A0ABY8TX22</accession>
<dbReference type="Proteomes" id="UP001244341">
    <property type="component" value="Chromosome 4b"/>
</dbReference>
<feature type="compositionally biased region" description="Acidic residues" evidence="1">
    <location>
        <begin position="659"/>
        <end position="693"/>
    </location>
</feature>
<protein>
    <recommendedName>
        <fullName evidence="2">Ndc10 domain-containing protein</fullName>
    </recommendedName>
</protein>
<sequence>MRTTLRRKLKAKQQSSDDGGGYAHAEITSEQLENLAHDMEGSKRPETERKYDSQYARYLWHCEHLQDGSARDPPYNPDMSLPDGQAKITSFMMWVGENYPGWEAPNKAKQIGLGTVKQARGMVKLYWMLHHLKAGLSAGDMGGAYTSAASGAEAKSLPDKGARPDRDPQIGTVDDTLSPDQLFKLCLTMLGSDKPTAARDLSMALWLTMTIGRGDDARLVFLPDLLPPEVLRVIGPNPAILLSAVLRGGKRQFGGKVAYAGSIRHKDPLLCAHGALARHLITRFMLEKAPVPNVLDPDEWHHTPLWTGNNPHESISYTQHADSLKAFLEAAGIIITKVTHAFRMYKARDLDEQGVDDGLIARMGRWLRTALNLCYLRFFKPQGLLAAAGWPQDQMDAFFAERFCLTFDDDEEMAELAAELLPVKEAQAMVDKMTRKQLAENPSAGALAIVMDYLGRVGAQDSCGLLCCENEEVREAAAANPSIKFMLEKPRFRRLLAIFKDKLAAGGYEHLRPRSTRERVMDLAHGVQEIRDMLLGRRAVLHEMDSRRVPRDLSDAAEEQQQVFETLLHAAEAAGPLEAPAAAGRGAPVTSPAADAAAASASAAAAAAAAAGASAGPGDSDEEADVGEEELLSLLQQLTPHRTRSRSARMAAAAAAAASDDDDDDEEEEEEGEGDYGEDEDDDYCEDADEEYEEQHTTQQRRLQRKRAGRSAAAGGARPSAAAARPSVKSLWDWYTAPVSGGMSVQQCEEKQPPDTTWRSKQPHGKARWREVRLILDRIKELQVTSGSIRAALEAAEGEREELKLAVPGYSRHLAALAKEKNKEKGSKSG</sequence>
<evidence type="ECO:0000256" key="1">
    <source>
        <dbReference type="SAM" id="MobiDB-lite"/>
    </source>
</evidence>
<evidence type="ECO:0000313" key="4">
    <source>
        <dbReference type="Proteomes" id="UP001244341"/>
    </source>
</evidence>
<gene>
    <name evidence="3" type="ORF">OEZ85_006446</name>
</gene>
<feature type="domain" description="Ndc10" evidence="2">
    <location>
        <begin position="236"/>
        <end position="376"/>
    </location>
</feature>
<keyword evidence="4" id="KW-1185">Reference proteome</keyword>
<dbReference type="Gene3D" id="1.10.443.20">
    <property type="entry name" value="Centromere DNA-binding protein complex CBF3 subunit, domain 2"/>
    <property type="match status" value="1"/>
</dbReference>
<evidence type="ECO:0000313" key="3">
    <source>
        <dbReference type="EMBL" id="WIA12816.1"/>
    </source>
</evidence>
<feature type="compositionally biased region" description="Low complexity" evidence="1">
    <location>
        <begin position="710"/>
        <end position="727"/>
    </location>
</feature>
<organism evidence="3 4">
    <name type="scientific">Tetradesmus obliquus</name>
    <name type="common">Green alga</name>
    <name type="synonym">Acutodesmus obliquus</name>
    <dbReference type="NCBI Taxonomy" id="3088"/>
    <lineage>
        <taxon>Eukaryota</taxon>
        <taxon>Viridiplantae</taxon>
        <taxon>Chlorophyta</taxon>
        <taxon>core chlorophytes</taxon>
        <taxon>Chlorophyceae</taxon>
        <taxon>CS clade</taxon>
        <taxon>Sphaeropleales</taxon>
        <taxon>Scenedesmaceae</taxon>
        <taxon>Tetradesmus</taxon>
    </lineage>
</organism>
<feature type="region of interest" description="Disordered" evidence="1">
    <location>
        <begin position="1"/>
        <end position="23"/>
    </location>
</feature>
<proteinExistence type="predicted"/>
<dbReference type="SUPFAM" id="SSF56349">
    <property type="entry name" value="DNA breaking-rejoining enzymes"/>
    <property type="match status" value="1"/>
</dbReference>
<reference evidence="3 4" key="1">
    <citation type="submission" date="2023-05" db="EMBL/GenBank/DDBJ databases">
        <title>A 100% complete, gapless, phased diploid assembly of the Scenedesmus obliquus UTEX 3031 genome.</title>
        <authorList>
            <person name="Biondi T.C."/>
            <person name="Hanschen E.R."/>
            <person name="Kwon T."/>
            <person name="Eng W."/>
            <person name="Kruse C.P.S."/>
            <person name="Koehler S.I."/>
            <person name="Kunde Y."/>
            <person name="Gleasner C.D."/>
            <person name="You Mak K.T."/>
            <person name="Polle J."/>
            <person name="Hovde B.T."/>
            <person name="Starkenburg S.R."/>
        </authorList>
    </citation>
    <scope>NUCLEOTIDE SEQUENCE [LARGE SCALE GENOMIC DNA]</scope>
    <source>
        <strain evidence="3 4">DOE0152z</strain>
    </source>
</reference>
<dbReference type="InterPro" id="IPR011010">
    <property type="entry name" value="DNA_brk_join_enz"/>
</dbReference>
<dbReference type="EMBL" id="CP126211">
    <property type="protein sequence ID" value="WIA12816.1"/>
    <property type="molecule type" value="Genomic_DNA"/>
</dbReference>
<evidence type="ECO:0000259" key="2">
    <source>
        <dbReference type="Pfam" id="PF16787"/>
    </source>
</evidence>
<feature type="region of interest" description="Disordered" evidence="1">
    <location>
        <begin position="744"/>
        <end position="764"/>
    </location>
</feature>
<feature type="region of interest" description="Disordered" evidence="1">
    <location>
        <begin position="639"/>
        <end position="728"/>
    </location>
</feature>
<dbReference type="InterPro" id="IPR038279">
    <property type="entry name" value="Ndc10_dom2_sf"/>
</dbReference>
<name>A0ABY8TX22_TETOB</name>
<dbReference type="Pfam" id="PF16787">
    <property type="entry name" value="NDC10_II"/>
    <property type="match status" value="1"/>
</dbReference>
<feature type="compositionally biased region" description="Basic residues" evidence="1">
    <location>
        <begin position="1"/>
        <end position="11"/>
    </location>
</feature>